<evidence type="ECO:0000256" key="28">
    <source>
        <dbReference type="ARBA" id="ARBA00023242"/>
    </source>
</evidence>
<comment type="function">
    <text evidence="31">Non-catalytic component of the proteasome, a multicatalytic proteinase complex which is characterized by its ability to cleave peptides with Arg, Phe, Tyr, Leu, and Glu adjacent to the leaving group at neutral or slightly basic pH. The proteasome has an ATP-dependent proteolytic activity.</text>
</comment>
<dbReference type="InterPro" id="IPR011012">
    <property type="entry name" value="Longin-like_dom_sf"/>
</dbReference>
<feature type="domain" description="MHD" evidence="38">
    <location>
        <begin position="563"/>
        <end position="807"/>
    </location>
</feature>
<dbReference type="PANTHER" id="PTHR10121">
    <property type="entry name" value="COATOMER SUBUNIT DELTA"/>
    <property type="match status" value="1"/>
</dbReference>
<dbReference type="InterPro" id="IPR027417">
    <property type="entry name" value="P-loop_NTPase"/>
</dbReference>
<protein>
    <recommendedName>
        <fullName evidence="36">Coatomer subunit delta</fullName>
    </recommendedName>
</protein>
<comment type="subunit">
    <text evidence="8 36">Oligomeric complex that consists of at least the alpha, beta, beta', gamma, delta, epsilon and zeta subunits.</text>
</comment>
<evidence type="ECO:0000256" key="12">
    <source>
        <dbReference type="ARBA" id="ARBA00022698"/>
    </source>
</evidence>
<evidence type="ECO:0000256" key="7">
    <source>
        <dbReference type="ARBA" id="ARBA00010516"/>
    </source>
</evidence>
<keyword evidence="24" id="KW-0496">Mitochondrion</keyword>
<dbReference type="CDD" id="cd03761">
    <property type="entry name" value="proteasome_beta_type_5"/>
    <property type="match status" value="1"/>
</dbReference>
<dbReference type="EnsemblMetazoa" id="AMIN008643-RA">
    <property type="protein sequence ID" value="AMIN008643-PA"/>
    <property type="gene ID" value="AMIN008643"/>
</dbReference>
<dbReference type="Pfam" id="PF13481">
    <property type="entry name" value="AAA_25"/>
    <property type="match status" value="1"/>
</dbReference>
<dbReference type="PANTHER" id="PTHR10121:SF0">
    <property type="entry name" value="COATOMER SUBUNIT DELTA"/>
    <property type="match status" value="1"/>
</dbReference>
<dbReference type="GO" id="GO:0005524">
    <property type="term" value="F:ATP binding"/>
    <property type="evidence" value="ECO:0007669"/>
    <property type="project" value="UniProtKB-KW"/>
</dbReference>
<dbReference type="Proteomes" id="UP000075920">
    <property type="component" value="Unassembled WGS sequence"/>
</dbReference>
<evidence type="ECO:0000256" key="2">
    <source>
        <dbReference type="ARBA" id="ARBA00003802"/>
    </source>
</evidence>
<dbReference type="SUPFAM" id="SSF56235">
    <property type="entry name" value="N-terminal nucleophile aminohydrolases (Ntn hydrolases)"/>
    <property type="match status" value="1"/>
</dbReference>
<evidence type="ECO:0000256" key="22">
    <source>
        <dbReference type="ARBA" id="ARBA00023034"/>
    </source>
</evidence>
<keyword evidence="23" id="KW-0446">Lipid-binding</keyword>
<dbReference type="VEuPathDB" id="VectorBase:AMIN008643"/>
<dbReference type="GO" id="GO:0015031">
    <property type="term" value="P:protein transport"/>
    <property type="evidence" value="ECO:0007669"/>
    <property type="project" value="UniProtKB-KW"/>
</dbReference>
<comment type="function">
    <text evidence="36">The coatomer is a cytosolic protein complex that binds to dilysine motifs and reversibly associates with Golgi non-clathrin-coated vesicles, which further mediate biosynthetic protein transport from the ER, via the Golgi up to the trans Golgi network.</text>
</comment>
<keyword evidence="15" id="KW-0378">Hydrolase</keyword>
<reference evidence="40" key="2">
    <citation type="submission" date="2020-05" db="UniProtKB">
        <authorList>
            <consortium name="EnsemblMetazoa"/>
        </authorList>
    </citation>
    <scope>IDENTIFICATION</scope>
    <source>
        <strain evidence="40">MINIMUS1</strain>
    </source>
</reference>
<dbReference type="GO" id="GO:0006260">
    <property type="term" value="P:DNA replication"/>
    <property type="evidence" value="ECO:0007669"/>
    <property type="project" value="InterPro"/>
</dbReference>
<dbReference type="CDD" id="cd01122">
    <property type="entry name" value="Twinkle_C"/>
    <property type="match status" value="1"/>
</dbReference>
<keyword evidence="18 36" id="KW-0931">ER-Golgi transport</keyword>
<dbReference type="Gene3D" id="3.40.1360.10">
    <property type="match status" value="1"/>
</dbReference>
<dbReference type="PROSITE" id="PS00854">
    <property type="entry name" value="PROTEASOME_BETA_1"/>
    <property type="match status" value="1"/>
</dbReference>
<keyword evidence="27" id="KW-0413">Isomerase</keyword>
<keyword evidence="30" id="KW-0968">Cytoplasmic vesicle</keyword>
<keyword evidence="26" id="KW-0865">Zymogen</keyword>
<evidence type="ECO:0000256" key="25">
    <source>
        <dbReference type="ARBA" id="ARBA00023136"/>
    </source>
</evidence>
<evidence type="ECO:0000313" key="40">
    <source>
        <dbReference type="EnsemblMetazoa" id="AMIN008643-PA"/>
    </source>
</evidence>
<accession>A0A182WE47</accession>
<evidence type="ECO:0000256" key="3">
    <source>
        <dbReference type="ARBA" id="ARBA00004123"/>
    </source>
</evidence>
<evidence type="ECO:0000259" key="39">
    <source>
        <dbReference type="PROSITE" id="PS51199"/>
    </source>
</evidence>
<dbReference type="InterPro" id="IPR022775">
    <property type="entry name" value="AP_mu_sigma_su"/>
</dbReference>
<dbReference type="Gene3D" id="3.60.20.10">
    <property type="entry name" value="Glutamine Phosphoribosylpyrophosphate, subunit 1, domain 1"/>
    <property type="match status" value="1"/>
</dbReference>
<evidence type="ECO:0000256" key="11">
    <source>
        <dbReference type="ARBA" id="ARBA00022670"/>
    </source>
</evidence>
<evidence type="ECO:0000256" key="4">
    <source>
        <dbReference type="ARBA" id="ARBA00004255"/>
    </source>
</evidence>
<evidence type="ECO:0000256" key="16">
    <source>
        <dbReference type="ARBA" id="ARBA00022806"/>
    </source>
</evidence>
<name>A0A182WE47_9DIPT</name>
<dbReference type="Pfam" id="PF00928">
    <property type="entry name" value="Adap_comp_sub"/>
    <property type="match status" value="1"/>
</dbReference>
<keyword evidence="11" id="KW-0645">Protease</keyword>
<dbReference type="GO" id="GO:0005839">
    <property type="term" value="C:proteasome core complex"/>
    <property type="evidence" value="ECO:0007669"/>
    <property type="project" value="InterPro"/>
</dbReference>
<evidence type="ECO:0000256" key="33">
    <source>
        <dbReference type="ARBA" id="ARBA00046629"/>
    </source>
</evidence>
<proteinExistence type="inferred from homology"/>
<evidence type="ECO:0000256" key="20">
    <source>
        <dbReference type="ARBA" id="ARBA00022942"/>
    </source>
</evidence>
<dbReference type="CDD" id="cd09254">
    <property type="entry name" value="AP_delta-COPI_MHD"/>
    <property type="match status" value="1"/>
</dbReference>
<keyword evidence="20" id="KW-0647">Proteasome</keyword>
<dbReference type="FunFam" id="3.30.450.60:FF:000003">
    <property type="entry name" value="Coatomer subunit delta"/>
    <property type="match status" value="1"/>
</dbReference>
<feature type="active site" description="Nucleophile" evidence="35">
    <location>
        <position position="74"/>
    </location>
</feature>
<feature type="domain" description="SF4 helicase" evidence="39">
    <location>
        <begin position="1169"/>
        <end position="1422"/>
    </location>
</feature>
<evidence type="ECO:0000256" key="15">
    <source>
        <dbReference type="ARBA" id="ARBA00022801"/>
    </source>
</evidence>
<evidence type="ECO:0000256" key="6">
    <source>
        <dbReference type="ARBA" id="ARBA00004637"/>
    </source>
</evidence>
<evidence type="ECO:0000256" key="21">
    <source>
        <dbReference type="ARBA" id="ARBA00022946"/>
    </source>
</evidence>
<dbReference type="GO" id="GO:0042645">
    <property type="term" value="C:mitochondrial nucleoid"/>
    <property type="evidence" value="ECO:0007669"/>
    <property type="project" value="UniProtKB-SubCell"/>
</dbReference>
<dbReference type="GO" id="GO:0004298">
    <property type="term" value="F:threonine-type endopeptidase activity"/>
    <property type="evidence" value="ECO:0007669"/>
    <property type="project" value="UniProtKB-KW"/>
</dbReference>
<dbReference type="InterPro" id="IPR028565">
    <property type="entry name" value="MHD"/>
</dbReference>
<evidence type="ECO:0000256" key="1">
    <source>
        <dbReference type="ARBA" id="ARBA00001198"/>
    </source>
</evidence>
<keyword evidence="17" id="KW-0067">ATP-binding</keyword>
<keyword evidence="29" id="KW-1135">Mitochondrion nucleoid</keyword>
<dbReference type="CDD" id="cd14830">
    <property type="entry name" value="Delta_COP_N"/>
    <property type="match status" value="1"/>
</dbReference>
<dbReference type="GO" id="GO:0005743">
    <property type="term" value="C:mitochondrial inner membrane"/>
    <property type="evidence" value="ECO:0007669"/>
    <property type="project" value="UniProtKB-SubCell"/>
</dbReference>
<keyword evidence="19 36" id="KW-0653">Protein transport</keyword>
<dbReference type="FunFam" id="3.60.20.10:FF:000030">
    <property type="entry name" value="Proteasome subunit beta"/>
    <property type="match status" value="1"/>
</dbReference>
<evidence type="ECO:0000259" key="38">
    <source>
        <dbReference type="PROSITE" id="PS51072"/>
    </source>
</evidence>
<evidence type="ECO:0000256" key="35">
    <source>
        <dbReference type="PIRSR" id="PIRSR600243-1"/>
    </source>
</evidence>
<sequence>MALAELCGFSQHALFNDASMGSDNFQRDITLNTQNLQNNMSLAVPPFQDPALNLAKLQAAGESSGIKMDFDHGTTTLGFRFQGGVILAVDSRATGGQFIGSQTMKKIVEINDYLLGTLAGGAADCVYWDRVLAKECRIYELRNKERISVAAASKIMSNIVYYYKGMGLSMGMMLAGYDKRGPQLYYIDSEGTRTPGKVFSVGSGSIYAYGVLDSGYHWDLTDEEAQDLGRRAIYHATHRDAYSGGIVRVYHIKPSGWVNISNQDCMDLHFQFKDEKNKKFGVLIAAAVCTKAGKTIVSRQFVEMTKARIEGLLAAFPKLMTSGKQHTFVETDSVRYVYQPLEKLYMLLITTKASNILEDLETLRLFSKVIPEYCRSLEEKEIIENAFDLIFAFDEIVALGYRESVNLAQIKTFVEMDSHEEKVYQAVRQTQEREAKQKMRERAKELQRQRMELKKGQSGGRGGGGGGAGGFGNSFSSSGGISSDSISSLSTPSANIAEINKPAPAAAKSTAPRNALKLGGKTRDADTFVDQLKNEGEKVVSTPLPSAASSASAKAKPVSDVPMDSVHLRMEDKVVIRIGRDGGLQTFELSGLLSLRISDEKYGRIKVQLDNTDQRGIQLQTHPNVDKELFRSVNQIGLKNPAKPFPLNTDVGVLKWRYQTQDESAVPLTINCWPSENAEGGCDVNIEYELEHTRLELQDVCITIPLPMGITPSIAECDGDYNHDSRKNQLLWNLPVIDASSKQGSMEFSVPSSIPGDFFPLDCVMLVKRLLCSYTKALNRLHRAPNGNKNANSDYNVTLFEPIPSGRYFSTDANHPPEDGQKPVTVSLYQMKKTIKGSSAILGESVEGPTCIQTICPVCHIVPGGDGKPISDTIRRKIFVNKTTGNFTCSTCQYLGRWDHIEKFFPPYNRAPKTVQELRKLRDAFLELKGEQVGVVHPVPDDANLLDTIDGAREAIRCLHLENIIPETLIIVKAHWDREKQKLFIPLVDVEDRAIGYKTLHVGSDGEICERTVPEANASGLIYLRCSPSNTGTKAKDQSQTNAILVLNVLDLLALGSVKLNATAVCLPHGLKTLPQQCLPGLDRFQRLTLWFNYDTAGWDTARNYAKKLDERRCLFVRPTDQHPTPYKALLEETTEPKQILSKAQPILHQSITTFRALRQDVLSDLQNIDKVQGVKWKRYPTLNKLLKGHRKGELTVLTGPTGCGKTTFMSDYSLDLAQQGVSTLWGSFEIRNTRLAVTLLRQMVGRPLDENLAEFEQWADTFERLPIYFMTFHGQQPIKIVMEAIEHAQYVHDIQHVIIDNLQFMMGVLDEAKHLDRYWKQDAIIAAFRTFATRRNCHVTLVIHPRKERDTDELTTSSIFGGAKASQEADNVLIIQDKRLTSVRGKKYLQIAKNRYSGDLGIMPLDFDKASLSYAQRKKKPDGGDDGPSTGSESAEPTDRTVRRAF</sequence>
<evidence type="ECO:0000256" key="37">
    <source>
        <dbReference type="SAM" id="MobiDB-lite"/>
    </source>
</evidence>
<dbReference type="InterPro" id="IPR016050">
    <property type="entry name" value="Proteasome_bsu_CS"/>
</dbReference>
<keyword evidence="21" id="KW-0809">Transit peptide</keyword>
<dbReference type="SUPFAM" id="SSF52540">
    <property type="entry name" value="P-loop containing nucleoside triphosphate hydrolases"/>
    <property type="match status" value="1"/>
</dbReference>
<evidence type="ECO:0000256" key="5">
    <source>
        <dbReference type="ARBA" id="ARBA00004436"/>
    </source>
</evidence>
<evidence type="ECO:0000256" key="10">
    <source>
        <dbReference type="ARBA" id="ARBA00022490"/>
    </source>
</evidence>
<dbReference type="Pfam" id="PF01217">
    <property type="entry name" value="Clat_adaptor_s"/>
    <property type="match status" value="1"/>
</dbReference>
<evidence type="ECO:0000256" key="14">
    <source>
        <dbReference type="ARBA" id="ARBA00022792"/>
    </source>
</evidence>
<dbReference type="Gene3D" id="3.30.450.60">
    <property type="match status" value="1"/>
</dbReference>
<dbReference type="FunFam" id="3.40.50.300:FF:000845">
    <property type="entry name" value="Mitochondrial helicase twinkle"/>
    <property type="match status" value="1"/>
</dbReference>
<dbReference type="GO" id="GO:0008289">
    <property type="term" value="F:lipid binding"/>
    <property type="evidence" value="ECO:0007669"/>
    <property type="project" value="UniProtKB-KW"/>
</dbReference>
<keyword evidence="13" id="KW-0547">Nucleotide-binding</keyword>
<evidence type="ECO:0000256" key="29">
    <source>
        <dbReference type="ARBA" id="ARBA00023271"/>
    </source>
</evidence>
<dbReference type="InterPro" id="IPR007694">
    <property type="entry name" value="DNA_helicase_DnaB-like_C"/>
</dbReference>
<dbReference type="PROSITE" id="PS51199">
    <property type="entry name" value="SF4_HELICASE"/>
    <property type="match status" value="1"/>
</dbReference>
<comment type="subunit">
    <text evidence="32">The 26S proteasome consists of a 20S proteasome core and two 19S regulatory subunits. The 20S proteasome core is composed of 28 subunits that are arranged in four stacked rings, resulting in a barrel-shaped structure. The two end rings are each formed by seven alpha subunits, and the two central rings are each formed by seven beta subunits. The catalytic chamber with the active sites is on the inside of the barrel.</text>
</comment>
<reference evidence="41" key="1">
    <citation type="submission" date="2013-03" db="EMBL/GenBank/DDBJ databases">
        <title>The Genome Sequence of Anopheles minimus MINIMUS1.</title>
        <authorList>
            <consortium name="The Broad Institute Genomics Platform"/>
            <person name="Neafsey D.E."/>
            <person name="Walton C."/>
            <person name="Walker B."/>
            <person name="Young S.K."/>
            <person name="Zeng Q."/>
            <person name="Gargeya S."/>
            <person name="Fitzgerald M."/>
            <person name="Haas B."/>
            <person name="Abouelleil A."/>
            <person name="Allen A.W."/>
            <person name="Alvarado L."/>
            <person name="Arachchi H.M."/>
            <person name="Berlin A.M."/>
            <person name="Chapman S.B."/>
            <person name="Gainer-Dewar J."/>
            <person name="Goldberg J."/>
            <person name="Griggs A."/>
            <person name="Gujja S."/>
            <person name="Hansen M."/>
            <person name="Howarth C."/>
            <person name="Imamovic A."/>
            <person name="Ireland A."/>
            <person name="Larimer J."/>
            <person name="McCowan C."/>
            <person name="Murphy C."/>
            <person name="Pearson M."/>
            <person name="Poon T.W."/>
            <person name="Priest M."/>
            <person name="Roberts A."/>
            <person name="Saif S."/>
            <person name="Shea T."/>
            <person name="Sisk P."/>
            <person name="Sykes S."/>
            <person name="Wortman J."/>
            <person name="Nusbaum C."/>
            <person name="Birren B."/>
        </authorList>
    </citation>
    <scope>NUCLEOTIDE SEQUENCE [LARGE SCALE GENOMIC DNA]</scope>
    <source>
        <strain evidence="41">MINIMUS1</strain>
    </source>
</reference>
<keyword evidence="22 36" id="KW-0333">Golgi apparatus</keyword>
<evidence type="ECO:0000256" key="19">
    <source>
        <dbReference type="ARBA" id="ARBA00022927"/>
    </source>
</evidence>
<keyword evidence="10 36" id="KW-0963">Cytoplasm</keyword>
<evidence type="ECO:0000256" key="36">
    <source>
        <dbReference type="RuleBase" id="RU366052"/>
    </source>
</evidence>
<feature type="region of interest" description="Disordered" evidence="37">
    <location>
        <begin position="431"/>
        <end position="474"/>
    </location>
</feature>
<comment type="similarity">
    <text evidence="7 36">Belongs to the adaptor complexes medium subunit family. Delta-COP subfamily.</text>
</comment>
<comment type="catalytic activity">
    <reaction evidence="34">
        <text>ATP + H2O = ADP + phosphate + H(+)</text>
        <dbReference type="Rhea" id="RHEA:13065"/>
        <dbReference type="ChEBI" id="CHEBI:15377"/>
        <dbReference type="ChEBI" id="CHEBI:15378"/>
        <dbReference type="ChEBI" id="CHEBI:30616"/>
        <dbReference type="ChEBI" id="CHEBI:43474"/>
        <dbReference type="ChEBI" id="CHEBI:456216"/>
        <dbReference type="EC" id="5.6.2.3"/>
    </reaction>
</comment>
<dbReference type="InterPro" id="IPR027059">
    <property type="entry name" value="Coatomer_dsu"/>
</dbReference>
<comment type="subcellular location">
    <subcellularLocation>
        <location evidence="36">Cytoplasm</location>
    </subcellularLocation>
    <subcellularLocation>
        <location evidence="4 36">Golgi apparatus membrane</location>
        <topology evidence="4 36">Peripheral membrane protein</topology>
        <orientation evidence="4 36">Cytoplasmic side</orientation>
    </subcellularLocation>
    <subcellularLocation>
        <location evidence="36">Cytoplasmic vesicle</location>
        <location evidence="36">COPI-coated vesicle membrane</location>
        <topology evidence="36">Peripheral membrane protein</topology>
        <orientation evidence="36">Cytoplasmic side</orientation>
    </subcellularLocation>
    <subcellularLocation>
        <location evidence="6">Mitochondrion inner membrane</location>
        <topology evidence="6">Peripheral membrane protein</topology>
    </subcellularLocation>
    <subcellularLocation>
        <location evidence="5">Mitochondrion matrix</location>
        <location evidence="5">Mitochondrion nucleoid</location>
    </subcellularLocation>
    <subcellularLocation>
        <location evidence="3">Nucleus</location>
    </subcellularLocation>
</comment>
<dbReference type="GO" id="GO:0006888">
    <property type="term" value="P:endoplasmic reticulum to Golgi vesicle-mediated transport"/>
    <property type="evidence" value="ECO:0007669"/>
    <property type="project" value="TreeGrafter"/>
</dbReference>
<comment type="function">
    <text evidence="2">Component of the 20S core proteasome complex involved in the proteolytic degradation of most intracellular proteins. This complex plays numerous essential roles within the cell by associating with different regulatory particles. Associated with two 19S regulatory particles, forms the 26S proteasome and thus participates in the ATP-dependent degradation of ubiquitinated proteins. The 26S proteasome plays a key role in the maintenance of protein homeostasis by removing misfolded or damaged proteins that could impair cellular functions, and by removing proteins whose functions are no longer required. Associated with the PA200 or PA28, the 20S proteasome mediates ubiquitin-independent protein degradation. This type of proteolysis is required in several pathways including spermatogenesis (20S-PA200 complex) or generation of a subset of MHC class I-presented antigenic peptides (20S-PA28 complex). Within the 20S core complex, PSMB5 displays a chymotrypsin-like activity.</text>
</comment>
<evidence type="ECO:0000256" key="24">
    <source>
        <dbReference type="ARBA" id="ARBA00023128"/>
    </source>
</evidence>
<evidence type="ECO:0000256" key="13">
    <source>
        <dbReference type="ARBA" id="ARBA00022741"/>
    </source>
</evidence>
<feature type="compositionally biased region" description="Gly residues" evidence="37">
    <location>
        <begin position="457"/>
        <end position="472"/>
    </location>
</feature>
<dbReference type="Gene3D" id="3.40.50.300">
    <property type="entry name" value="P-loop containing nucleotide triphosphate hydrolases"/>
    <property type="match status" value="1"/>
</dbReference>
<evidence type="ECO:0000256" key="30">
    <source>
        <dbReference type="ARBA" id="ARBA00023329"/>
    </source>
</evidence>
<dbReference type="Pfam" id="PF00227">
    <property type="entry name" value="Proteasome"/>
    <property type="match status" value="1"/>
</dbReference>
<dbReference type="InterPro" id="IPR000243">
    <property type="entry name" value="Pept_T1A_subB"/>
</dbReference>
<comment type="subunit">
    <text evidence="33">The 26S proteasome consists of a 20S proteasome core and two 19S regulatory subunits. The 20S proteasome core is a barrel-shaped complex made of 28 subunits that are arranged in four stacked rings. The two outer rings are each formed by seven alpha subunits, and the two inner rings are formed by seven beta subunits. The proteolytic activity is exerted by three beta-subunits PSMB5, PSMB6 and PSMB7. Directly interacts with POMP. Interacts with ABCB1 and TAP1.</text>
</comment>
<dbReference type="PROSITE" id="PS51476">
    <property type="entry name" value="PROTEASOME_BETA_2"/>
    <property type="match status" value="1"/>
</dbReference>
<dbReference type="GO" id="GO:0051603">
    <property type="term" value="P:proteolysis involved in protein catabolic process"/>
    <property type="evidence" value="ECO:0007669"/>
    <property type="project" value="InterPro"/>
</dbReference>
<dbReference type="InterPro" id="IPR029055">
    <property type="entry name" value="Ntn_hydrolases_N"/>
</dbReference>
<organism evidence="40 41">
    <name type="scientific">Anopheles minimus</name>
    <dbReference type="NCBI Taxonomy" id="112268"/>
    <lineage>
        <taxon>Eukaryota</taxon>
        <taxon>Metazoa</taxon>
        <taxon>Ecdysozoa</taxon>
        <taxon>Arthropoda</taxon>
        <taxon>Hexapoda</taxon>
        <taxon>Insecta</taxon>
        <taxon>Pterygota</taxon>
        <taxon>Neoptera</taxon>
        <taxon>Endopterygota</taxon>
        <taxon>Diptera</taxon>
        <taxon>Nematocera</taxon>
        <taxon>Culicoidea</taxon>
        <taxon>Culicidae</taxon>
        <taxon>Anophelinae</taxon>
        <taxon>Anopheles</taxon>
    </lineage>
</organism>
<keyword evidence="14" id="KW-0999">Mitochondrion inner membrane</keyword>
<dbReference type="PRINTS" id="PR00141">
    <property type="entry name" value="PROTEASOME"/>
</dbReference>
<evidence type="ECO:0000256" key="18">
    <source>
        <dbReference type="ARBA" id="ARBA00022892"/>
    </source>
</evidence>
<dbReference type="InterPro" id="IPR036168">
    <property type="entry name" value="AP2_Mu_C_sf"/>
</dbReference>
<keyword evidence="12" id="KW-0888">Threonine protease</keyword>
<dbReference type="PROSITE" id="PS51072">
    <property type="entry name" value="MHD"/>
    <property type="match status" value="1"/>
</dbReference>
<dbReference type="GO" id="GO:0051645">
    <property type="term" value="P:Golgi localization"/>
    <property type="evidence" value="ECO:0007669"/>
    <property type="project" value="TreeGrafter"/>
</dbReference>
<evidence type="ECO:0000256" key="17">
    <source>
        <dbReference type="ARBA" id="ARBA00022840"/>
    </source>
</evidence>
<dbReference type="GO" id="GO:0006890">
    <property type="term" value="P:retrograde vesicle-mediated transport, Golgi to endoplasmic reticulum"/>
    <property type="evidence" value="ECO:0007669"/>
    <property type="project" value="UniProtKB-UniRule"/>
</dbReference>
<feature type="compositionally biased region" description="Basic and acidic residues" evidence="37">
    <location>
        <begin position="1438"/>
        <end position="1447"/>
    </location>
</feature>
<keyword evidence="28" id="KW-0539">Nucleus</keyword>
<evidence type="ECO:0000256" key="31">
    <source>
        <dbReference type="ARBA" id="ARBA00024953"/>
    </source>
</evidence>
<keyword evidence="9 36" id="KW-0813">Transport</keyword>
<evidence type="ECO:0000313" key="41">
    <source>
        <dbReference type="Proteomes" id="UP000075920"/>
    </source>
</evidence>
<keyword evidence="16" id="KW-0347">Helicase</keyword>
<feature type="compositionally biased region" description="Basic and acidic residues" evidence="37">
    <location>
        <begin position="431"/>
        <end position="455"/>
    </location>
</feature>
<evidence type="ECO:0000256" key="9">
    <source>
        <dbReference type="ARBA" id="ARBA00022448"/>
    </source>
</evidence>
<dbReference type="GO" id="GO:0043139">
    <property type="term" value="F:5'-3' DNA helicase activity"/>
    <property type="evidence" value="ECO:0007669"/>
    <property type="project" value="UniProtKB-EC"/>
</dbReference>
<keyword evidence="41" id="KW-1185">Reference proteome</keyword>
<evidence type="ECO:0000256" key="8">
    <source>
        <dbReference type="ARBA" id="ARBA00011775"/>
    </source>
</evidence>
<dbReference type="SUPFAM" id="SSF49447">
    <property type="entry name" value="Second domain of Mu2 adaptin subunit (ap50) of ap2 adaptor"/>
    <property type="match status" value="1"/>
</dbReference>
<evidence type="ECO:0000256" key="27">
    <source>
        <dbReference type="ARBA" id="ARBA00023235"/>
    </source>
</evidence>
<dbReference type="GO" id="GO:0030126">
    <property type="term" value="C:COPI vesicle coat"/>
    <property type="evidence" value="ECO:0007669"/>
    <property type="project" value="UniProtKB-UniRule"/>
</dbReference>
<comment type="catalytic activity">
    <reaction evidence="1">
        <text>Cleavage of peptide bonds with very broad specificity.</text>
        <dbReference type="EC" id="3.4.25.1"/>
    </reaction>
</comment>
<evidence type="ECO:0000256" key="23">
    <source>
        <dbReference type="ARBA" id="ARBA00023121"/>
    </source>
</evidence>
<dbReference type="InterPro" id="IPR023333">
    <property type="entry name" value="Proteasome_suB-type"/>
</dbReference>
<evidence type="ECO:0000256" key="34">
    <source>
        <dbReference type="ARBA" id="ARBA00048954"/>
    </source>
</evidence>
<evidence type="ECO:0000256" key="32">
    <source>
        <dbReference type="ARBA" id="ARBA00026071"/>
    </source>
</evidence>
<dbReference type="GO" id="GO:0000139">
    <property type="term" value="C:Golgi membrane"/>
    <property type="evidence" value="ECO:0007669"/>
    <property type="project" value="UniProtKB-SubCell"/>
</dbReference>
<keyword evidence="25 36" id="KW-0472">Membrane</keyword>
<dbReference type="FunFam" id="2.60.40.1170:FF:000007">
    <property type="entry name" value="Coatomer subunit delta"/>
    <property type="match status" value="1"/>
</dbReference>
<dbReference type="GO" id="GO:0005654">
    <property type="term" value="C:nucleoplasm"/>
    <property type="evidence" value="ECO:0007669"/>
    <property type="project" value="UniProtKB-ARBA"/>
</dbReference>
<dbReference type="InterPro" id="IPR001353">
    <property type="entry name" value="Proteasome_sua/b"/>
</dbReference>
<feature type="region of interest" description="Disordered" evidence="37">
    <location>
        <begin position="1415"/>
        <end position="1447"/>
    </location>
</feature>
<dbReference type="SUPFAM" id="SSF64356">
    <property type="entry name" value="SNARE-like"/>
    <property type="match status" value="1"/>
</dbReference>
<evidence type="ECO:0000256" key="26">
    <source>
        <dbReference type="ARBA" id="ARBA00023145"/>
    </source>
</evidence>
<dbReference type="STRING" id="112268.A0A182WE47"/>